<dbReference type="SUPFAM" id="SSF52540">
    <property type="entry name" value="P-loop containing nucleoside triphosphate hydrolases"/>
    <property type="match status" value="1"/>
</dbReference>
<dbReference type="SUPFAM" id="SSF46894">
    <property type="entry name" value="C-terminal effector domain of the bipartite response regulators"/>
    <property type="match status" value="1"/>
</dbReference>
<dbReference type="InterPro" id="IPR041664">
    <property type="entry name" value="AAA_16"/>
</dbReference>
<dbReference type="PROSITE" id="PS00622">
    <property type="entry name" value="HTH_LUXR_1"/>
    <property type="match status" value="1"/>
</dbReference>
<feature type="domain" description="HTH luxR-type" evidence="3">
    <location>
        <begin position="869"/>
        <end position="896"/>
    </location>
</feature>
<evidence type="ECO:0000313" key="4">
    <source>
        <dbReference type="EMBL" id="GAA0359901.1"/>
    </source>
</evidence>
<keyword evidence="5" id="KW-1185">Reference proteome</keyword>
<dbReference type="InterPro" id="IPR016032">
    <property type="entry name" value="Sig_transdc_resp-reg_C-effctor"/>
</dbReference>
<reference evidence="5" key="1">
    <citation type="journal article" date="2019" name="Int. J. Syst. Evol. Microbiol.">
        <title>The Global Catalogue of Microorganisms (GCM) 10K type strain sequencing project: providing services to taxonomists for standard genome sequencing and annotation.</title>
        <authorList>
            <consortium name="The Broad Institute Genomics Platform"/>
            <consortium name="The Broad Institute Genome Sequencing Center for Infectious Disease"/>
            <person name="Wu L."/>
            <person name="Ma J."/>
        </authorList>
    </citation>
    <scope>NUCLEOTIDE SEQUENCE [LARGE SCALE GENOMIC DNA]</scope>
    <source>
        <strain evidence="5">JCM 4565</strain>
    </source>
</reference>
<dbReference type="CDD" id="cd06170">
    <property type="entry name" value="LuxR_C_like"/>
    <property type="match status" value="1"/>
</dbReference>
<organism evidence="4 5">
    <name type="scientific">Streptomyces blastmyceticus</name>
    <dbReference type="NCBI Taxonomy" id="68180"/>
    <lineage>
        <taxon>Bacteria</taxon>
        <taxon>Bacillati</taxon>
        <taxon>Actinomycetota</taxon>
        <taxon>Actinomycetes</taxon>
        <taxon>Kitasatosporales</taxon>
        <taxon>Streptomycetaceae</taxon>
        <taxon>Streptomyces</taxon>
    </lineage>
</organism>
<dbReference type="InterPro" id="IPR011990">
    <property type="entry name" value="TPR-like_helical_dom_sf"/>
</dbReference>
<dbReference type="SMART" id="SM00421">
    <property type="entry name" value="HTH_LUXR"/>
    <property type="match status" value="1"/>
</dbReference>
<evidence type="ECO:0000313" key="5">
    <source>
        <dbReference type="Proteomes" id="UP001500063"/>
    </source>
</evidence>
<evidence type="ECO:0000256" key="2">
    <source>
        <dbReference type="ARBA" id="ARBA00022840"/>
    </source>
</evidence>
<dbReference type="PRINTS" id="PR00038">
    <property type="entry name" value="HTHLUXR"/>
</dbReference>
<protein>
    <submittedName>
        <fullName evidence="4">LuxR family transcriptional regulator</fullName>
    </submittedName>
</protein>
<sequence length="917" mass="98575">MLNIMIFAERGAELEILQAALAESVSCGNGGGTRTILIEGGVACGKSETLALTGDHASSAGAMVLGATGSPAPDSPPFDVLRQLIDHPSFPRDARERLRPVDDRHTRTPISQRFSAALQELAREVPVVVAIDDLQYVDGDSLHCLAHLIHHSRKSRILVLLAQSLDCPPQDPTFDTELLRQPGFRRIRLEPLGLPGVAQILAAQPDVPADPRLPAEFHACSGGNPLLLRALIEDHRLSGTCREPGTALGVVPGARFGQAVLTCLHRGGAGMPAAAKALAVLGDPARPERLGQLAGMTPASASRALHALAGAGLLTEGFRFRHPLARAAVIDSMPATERRSLHCLSAALLHQEGAPATEVAGHLLAARDAIGPWGVAVLQEAAEQVLAEDEVRQAIAYLELACESCADDGLRAEMRIRLAAITWRINPAAAEERHLAEPISALRADRLPVASVGLLARLLAAHGRLDEARHALGRIKELSGPEAEWAVGSECEVLMPWTWHPQRSECVGATVGSARPQDPPVVPGSAQEYECTLAGTEHFLRVSPLTDTTLGPIVTALKSLLYSDRVDLADPWCTWFLEEAARRGAPGWQAVFASLRAEIALRQGRLPAAEDHARRAMRAFPERTGSLFIGGPMSSLILAYTAMGNYGAAARQLNQSVPNALFRTVYGLGYLRARGRYHLATNRIHAALGDFLALGRLAARWGVDRPVLLPWRTDAAEAWLQLSDRDQAARLVTEQLRMSDSDNSRVRGVCLRIRAMTGDLAQRPRALAGAVEALQRSGDRLELARALAALGEAHELLGDSARAAVVKSRAWRMAEECGAGTLCESIRPDLGDRHPAVVFGGPDNRAFRAAAEAKLSDSEKRVAVLAACGYTNREISERLTVTVSTVEQHLTRVYRKLNISRREQLPPDLQVGMGEIA</sequence>
<dbReference type="SUPFAM" id="SSF48452">
    <property type="entry name" value="TPR-like"/>
    <property type="match status" value="1"/>
</dbReference>
<dbReference type="Gene3D" id="1.10.10.10">
    <property type="entry name" value="Winged helix-like DNA-binding domain superfamily/Winged helix DNA-binding domain"/>
    <property type="match status" value="1"/>
</dbReference>
<keyword evidence="1" id="KW-0547">Nucleotide-binding</keyword>
<keyword evidence="2" id="KW-0067">ATP-binding</keyword>
<dbReference type="Pfam" id="PF00196">
    <property type="entry name" value="GerE"/>
    <property type="match status" value="1"/>
</dbReference>
<evidence type="ECO:0000256" key="1">
    <source>
        <dbReference type="ARBA" id="ARBA00022741"/>
    </source>
</evidence>
<gene>
    <name evidence="4" type="ORF">GCM10010319_41610</name>
</gene>
<dbReference type="Proteomes" id="UP001500063">
    <property type="component" value="Unassembled WGS sequence"/>
</dbReference>
<dbReference type="InterPro" id="IPR000792">
    <property type="entry name" value="Tscrpt_reg_LuxR_C"/>
</dbReference>
<dbReference type="PANTHER" id="PTHR16305">
    <property type="entry name" value="TESTICULAR SOLUBLE ADENYLYL CYCLASE"/>
    <property type="match status" value="1"/>
</dbReference>
<dbReference type="Pfam" id="PF13191">
    <property type="entry name" value="AAA_16"/>
    <property type="match status" value="1"/>
</dbReference>
<dbReference type="PANTHER" id="PTHR16305:SF35">
    <property type="entry name" value="TRANSCRIPTIONAL ACTIVATOR DOMAIN"/>
    <property type="match status" value="1"/>
</dbReference>
<name>A0ABP3H5U4_9ACTN</name>
<dbReference type="InterPro" id="IPR036388">
    <property type="entry name" value="WH-like_DNA-bd_sf"/>
</dbReference>
<proteinExistence type="predicted"/>
<evidence type="ECO:0000259" key="3">
    <source>
        <dbReference type="PROSITE" id="PS00622"/>
    </source>
</evidence>
<dbReference type="Gene3D" id="1.25.40.10">
    <property type="entry name" value="Tetratricopeptide repeat domain"/>
    <property type="match status" value="1"/>
</dbReference>
<dbReference type="EMBL" id="BAAABW010000023">
    <property type="protein sequence ID" value="GAA0359901.1"/>
    <property type="molecule type" value="Genomic_DNA"/>
</dbReference>
<dbReference type="InterPro" id="IPR027417">
    <property type="entry name" value="P-loop_NTPase"/>
</dbReference>
<comment type="caution">
    <text evidence="4">The sequence shown here is derived from an EMBL/GenBank/DDBJ whole genome shotgun (WGS) entry which is preliminary data.</text>
</comment>
<accession>A0ABP3H5U4</accession>